<keyword evidence="4" id="KW-1185">Reference proteome</keyword>
<dbReference type="PANTHER" id="PTHR11373:SF32">
    <property type="entry name" value="DEOXYGUANOSINETRIPHOSPHATE TRIPHOSPHOHYDROLASE"/>
    <property type="match status" value="1"/>
</dbReference>
<dbReference type="InterPro" id="IPR003607">
    <property type="entry name" value="HD/PDEase_dom"/>
</dbReference>
<sequence>MENRFYTAFDTERLIVESERDDFRTPFQIDRDRVLHTPSFRRLQSKTQVFWSGEYDFYRTRLTHSLEVAQIGRSICQYLNKTSELLSEDYSIDSDLVEAACLSHDLGHPPFGHAGETALNGLMADAGGFEGNAQTLRLLTERIFTARKSGMNPTRAFLDSVLKYKTLWSELKSVNGGKAPKNHFIYDEQMGYLDWVFDGRDFAIEQTPGKPRDAFKSIECQIMDWADDVAYCLNDLADSVRAGFLTIQKIEQWAEQNECSIDEGSALGDLLKAIRLDRVEPMMGRRIGKYLQAVSLEEDHNWMSGVSNRYHYKLVIDTEIRAESEVFKRLAFDVVFLSTELNQLEFKGNYMLEKLWKLLCDRYLRNEGKMYHLLPDEIAEEIAAAVLSEQKQRLLCDFLASLTDSSTARLYKRLFVADFGSIGDLV</sequence>
<dbReference type="Pfam" id="PF01966">
    <property type="entry name" value="HD"/>
    <property type="match status" value="1"/>
</dbReference>
<dbReference type="InterPro" id="IPR050135">
    <property type="entry name" value="dGTPase-like"/>
</dbReference>
<dbReference type="InterPro" id="IPR026875">
    <property type="entry name" value="PHydrolase_assoc_dom"/>
</dbReference>
<dbReference type="PANTHER" id="PTHR11373">
    <property type="entry name" value="DEOXYNUCLEOSIDE TRIPHOSPHATE TRIPHOSPHOHYDROLASE"/>
    <property type="match status" value="1"/>
</dbReference>
<dbReference type="SUPFAM" id="SSF109604">
    <property type="entry name" value="HD-domain/PDEase-like"/>
    <property type="match status" value="1"/>
</dbReference>
<protein>
    <submittedName>
        <fullName evidence="3">dGTP triphosphohydrolase</fullName>
    </submittedName>
</protein>
<name>A0ABW5E9I6_9BACT</name>
<dbReference type="NCBIfam" id="TIGR01353">
    <property type="entry name" value="dGTP_triPase"/>
    <property type="match status" value="1"/>
</dbReference>
<dbReference type="EMBL" id="JBHUJC010000043">
    <property type="protein sequence ID" value="MFD2277645.1"/>
    <property type="molecule type" value="Genomic_DNA"/>
</dbReference>
<dbReference type="InterPro" id="IPR006261">
    <property type="entry name" value="dGTPase"/>
</dbReference>
<reference evidence="4" key="1">
    <citation type="journal article" date="2019" name="Int. J. Syst. Evol. Microbiol.">
        <title>The Global Catalogue of Microorganisms (GCM) 10K type strain sequencing project: providing services to taxonomists for standard genome sequencing and annotation.</title>
        <authorList>
            <consortium name="The Broad Institute Genomics Platform"/>
            <consortium name="The Broad Institute Genome Sequencing Center for Infectious Disease"/>
            <person name="Wu L."/>
            <person name="Ma J."/>
        </authorList>
    </citation>
    <scope>NUCLEOTIDE SEQUENCE [LARGE SCALE GENOMIC DNA]</scope>
    <source>
        <strain evidence="4">JCM 16545</strain>
    </source>
</reference>
<dbReference type="Pfam" id="PF13286">
    <property type="entry name" value="HD_assoc"/>
    <property type="match status" value="1"/>
</dbReference>
<keyword evidence="1" id="KW-0378">Hydrolase</keyword>
<evidence type="ECO:0000313" key="4">
    <source>
        <dbReference type="Proteomes" id="UP001597297"/>
    </source>
</evidence>
<evidence type="ECO:0000256" key="1">
    <source>
        <dbReference type="ARBA" id="ARBA00022801"/>
    </source>
</evidence>
<dbReference type="SMART" id="SM00471">
    <property type="entry name" value="HDc"/>
    <property type="match status" value="1"/>
</dbReference>
<evidence type="ECO:0000313" key="3">
    <source>
        <dbReference type="EMBL" id="MFD2277645.1"/>
    </source>
</evidence>
<feature type="domain" description="HD" evidence="2">
    <location>
        <begin position="61"/>
        <end position="232"/>
    </location>
</feature>
<gene>
    <name evidence="3" type="primary">dgt</name>
    <name evidence="3" type="ORF">ACFSQZ_14340</name>
</gene>
<accession>A0ABW5E9I6</accession>
<dbReference type="Gene3D" id="1.10.3210.10">
    <property type="entry name" value="Hypothetical protein af1432"/>
    <property type="match status" value="1"/>
</dbReference>
<organism evidence="3 4">
    <name type="scientific">Rubritalea spongiae</name>
    <dbReference type="NCBI Taxonomy" id="430797"/>
    <lineage>
        <taxon>Bacteria</taxon>
        <taxon>Pseudomonadati</taxon>
        <taxon>Verrucomicrobiota</taxon>
        <taxon>Verrucomicrobiia</taxon>
        <taxon>Verrucomicrobiales</taxon>
        <taxon>Rubritaleaceae</taxon>
        <taxon>Rubritalea</taxon>
    </lineage>
</organism>
<dbReference type="InterPro" id="IPR006674">
    <property type="entry name" value="HD_domain"/>
</dbReference>
<dbReference type="Proteomes" id="UP001597297">
    <property type="component" value="Unassembled WGS sequence"/>
</dbReference>
<evidence type="ECO:0000259" key="2">
    <source>
        <dbReference type="PROSITE" id="PS51831"/>
    </source>
</evidence>
<dbReference type="PROSITE" id="PS51831">
    <property type="entry name" value="HD"/>
    <property type="match status" value="1"/>
</dbReference>
<dbReference type="CDD" id="cd00077">
    <property type="entry name" value="HDc"/>
    <property type="match status" value="1"/>
</dbReference>
<dbReference type="RefSeq" id="WP_377093656.1">
    <property type="nucleotide sequence ID" value="NZ_JBHSJM010000001.1"/>
</dbReference>
<comment type="caution">
    <text evidence="3">The sequence shown here is derived from an EMBL/GenBank/DDBJ whole genome shotgun (WGS) entry which is preliminary data.</text>
</comment>
<proteinExistence type="predicted"/>